<evidence type="ECO:0000256" key="2">
    <source>
        <dbReference type="SAM" id="Coils"/>
    </source>
</evidence>
<evidence type="ECO:0000259" key="4">
    <source>
        <dbReference type="PROSITE" id="PS50102"/>
    </source>
</evidence>
<dbReference type="PROSITE" id="PS50102">
    <property type="entry name" value="RRM"/>
    <property type="match status" value="1"/>
</dbReference>
<feature type="coiled-coil region" evidence="2">
    <location>
        <begin position="241"/>
        <end position="286"/>
    </location>
</feature>
<dbReference type="SUPFAM" id="SSF54928">
    <property type="entry name" value="RNA-binding domain, RBD"/>
    <property type="match status" value="1"/>
</dbReference>
<dbReference type="InterPro" id="IPR035979">
    <property type="entry name" value="RBD_domain_sf"/>
</dbReference>
<keyword evidence="2" id="KW-0175">Coiled coil</keyword>
<dbReference type="InterPro" id="IPR012677">
    <property type="entry name" value="Nucleotide-bd_a/b_plait_sf"/>
</dbReference>
<dbReference type="Pfam" id="PF00076">
    <property type="entry name" value="RRM_1"/>
    <property type="match status" value="1"/>
</dbReference>
<organism evidence="5 6">
    <name type="scientific">Serendipita indica (strain DSM 11827)</name>
    <name type="common">Root endophyte fungus</name>
    <name type="synonym">Piriformospora indica</name>
    <dbReference type="NCBI Taxonomy" id="1109443"/>
    <lineage>
        <taxon>Eukaryota</taxon>
        <taxon>Fungi</taxon>
        <taxon>Dikarya</taxon>
        <taxon>Basidiomycota</taxon>
        <taxon>Agaricomycotina</taxon>
        <taxon>Agaricomycetes</taxon>
        <taxon>Sebacinales</taxon>
        <taxon>Serendipitaceae</taxon>
        <taxon>Serendipita</taxon>
    </lineage>
</organism>
<proteinExistence type="predicted"/>
<protein>
    <recommendedName>
        <fullName evidence="4">RRM domain-containing protein</fullName>
    </recommendedName>
</protein>
<feature type="domain" description="RRM" evidence="4">
    <location>
        <begin position="48"/>
        <end position="116"/>
    </location>
</feature>
<gene>
    <name evidence="5" type="ORF">PIIN_06006</name>
</gene>
<feature type="region of interest" description="Disordered" evidence="3">
    <location>
        <begin position="370"/>
        <end position="389"/>
    </location>
</feature>
<name>G4TL70_SERID</name>
<dbReference type="EMBL" id="CAFZ01000146">
    <property type="protein sequence ID" value="CCA72070.1"/>
    <property type="molecule type" value="Genomic_DNA"/>
</dbReference>
<dbReference type="Gene3D" id="3.30.70.330">
    <property type="match status" value="1"/>
</dbReference>
<dbReference type="Proteomes" id="UP000007148">
    <property type="component" value="Unassembled WGS sequence"/>
</dbReference>
<evidence type="ECO:0000256" key="3">
    <source>
        <dbReference type="SAM" id="MobiDB-lite"/>
    </source>
</evidence>
<feature type="compositionally biased region" description="Basic and acidic residues" evidence="3">
    <location>
        <begin position="144"/>
        <end position="169"/>
    </location>
</feature>
<sequence length="389" mass="44199">MIKGPNILYPLYEGSCIGEYAPIAVWLSNLATATSLVRMKIPLWLREQVILLQVIDEELDEDTIKRRLACFGIVEQVQIIISKSKKRHALVTFRDSESATRALNGTSKLPIRPMTRVWFLRYEPPAHYMQRILGWASNNRTRSHRPDSTGDHDDHDHDVAPTMESEHSSECSSDSMPSDEETRLEPGSSKLELFSNGDTTFSWGYVNALKRRSHELERQLLPLQDGTKSLLNNLGEAYKSVVLLKERLAQSEKLLAEERERHSRAEANLRRAVEEQNRVIEELRNGSSSQPHIVHRADIEIELNIDLAGSQDMKHTDQETVLHEKLEDCAIQKGHTNGQISETYISAVGPSILEAFRLLDQIISNHVTKEAFKDGPEGPMRKKRKLGDL</sequence>
<keyword evidence="6" id="KW-1185">Reference proteome</keyword>
<keyword evidence="1" id="KW-0694">RNA-binding</keyword>
<dbReference type="CDD" id="cd00590">
    <property type="entry name" value="RRM_SF"/>
    <property type="match status" value="1"/>
</dbReference>
<accession>G4TL70</accession>
<dbReference type="AlphaFoldDB" id="G4TL70"/>
<comment type="caution">
    <text evidence="5">The sequence shown here is derived from an EMBL/GenBank/DDBJ whole genome shotgun (WGS) entry which is preliminary data.</text>
</comment>
<dbReference type="HOGENOM" id="CLU_710021_0_0_1"/>
<dbReference type="InParanoid" id="G4TL70"/>
<reference evidence="5 6" key="1">
    <citation type="journal article" date="2011" name="PLoS Pathog.">
        <title>Endophytic Life Strategies Decoded by Genome and Transcriptome Analyses of the Mutualistic Root Symbiont Piriformospora indica.</title>
        <authorList>
            <person name="Zuccaro A."/>
            <person name="Lahrmann U."/>
            <person name="Guldener U."/>
            <person name="Langen G."/>
            <person name="Pfiffi S."/>
            <person name="Biedenkopf D."/>
            <person name="Wong P."/>
            <person name="Samans B."/>
            <person name="Grimm C."/>
            <person name="Basiewicz M."/>
            <person name="Murat C."/>
            <person name="Martin F."/>
            <person name="Kogel K.H."/>
        </authorList>
    </citation>
    <scope>NUCLEOTIDE SEQUENCE [LARGE SCALE GENOMIC DNA]</scope>
    <source>
        <strain evidence="5 6">DSM 11827</strain>
    </source>
</reference>
<dbReference type="InterPro" id="IPR000504">
    <property type="entry name" value="RRM_dom"/>
</dbReference>
<evidence type="ECO:0000313" key="6">
    <source>
        <dbReference type="Proteomes" id="UP000007148"/>
    </source>
</evidence>
<evidence type="ECO:0000256" key="1">
    <source>
        <dbReference type="PROSITE-ProRule" id="PRU00176"/>
    </source>
</evidence>
<dbReference type="GO" id="GO:0003723">
    <property type="term" value="F:RNA binding"/>
    <property type="evidence" value="ECO:0007669"/>
    <property type="project" value="UniProtKB-UniRule"/>
</dbReference>
<evidence type="ECO:0000313" key="5">
    <source>
        <dbReference type="EMBL" id="CCA72070.1"/>
    </source>
</evidence>
<dbReference type="SMART" id="SM00360">
    <property type="entry name" value="RRM"/>
    <property type="match status" value="1"/>
</dbReference>
<feature type="region of interest" description="Disordered" evidence="3">
    <location>
        <begin position="139"/>
        <end position="191"/>
    </location>
</feature>